<dbReference type="InterPro" id="IPR011011">
    <property type="entry name" value="Znf_FYVE_PHD"/>
</dbReference>
<dbReference type="PROSITE" id="PS50016">
    <property type="entry name" value="ZF_PHD_2"/>
    <property type="match status" value="1"/>
</dbReference>
<dbReference type="InterPro" id="IPR000182">
    <property type="entry name" value="GNAT_dom"/>
</dbReference>
<name>A0A2I0W7W2_9ASPA</name>
<evidence type="ECO:0000256" key="3">
    <source>
        <dbReference type="ARBA" id="ARBA00022771"/>
    </source>
</evidence>
<dbReference type="InterPro" id="IPR013083">
    <property type="entry name" value="Znf_RING/FYVE/PHD"/>
</dbReference>
<evidence type="ECO:0000259" key="9">
    <source>
        <dbReference type="PROSITE" id="PS51186"/>
    </source>
</evidence>
<comment type="subcellular location">
    <subcellularLocation>
        <location evidence="1">Nucleus</location>
    </subcellularLocation>
</comment>
<sequence>MAFISNEVNTWMMQSNNGDEGNKLLVGEKVEVLRFFEESHACWFTGVITDCQSCCRIVKLNHMMDNGDYSRIIQPISRIEAASENCIAVEESYNRMIRPLPPIHDIKKSEIIFGQCVDVSIKDSWREGVLIGRTVDSSKLLVFFPDMSDQSFIFASEIRLTQEWNCVSGQWRHRGLWLFLQIMKKIRQKDIVLSEIKEIWPRLKATNTFREKIKVWYSGSKLVWKELVLDVIRATKSIASSSLPDTHSSSSVQNFSECLAHERVGRSTNVGKFSLASTSHAGKGCITTSNKIQDIQKQKHLEPRILDSVQKFISGVEIKVVDEHQEDEKFRNNEGDSKIVASSVCDIKFTLETHDDKKSIASRAWKPVKLEGEFCHDLLQLSVSSHTEFSKHSMKKVKLGYPRIQTVKLRKHLVSIGWRIECKRDTILRFRYISPEQNIYYSLIKVLKYLLKENEKMSGKARDKGNSKDIDSGNHLLDTSPTKADFISLKQDQIMHPIDASHSENKQTAELLYGESDSSGLTNCKVIQLNSPEYIGEKAQASGNYLGMITETLDSNENDIYENAKTLHLSGVIKAYIDYIKMLKDKSKLSSTNVKELRSKTKDYLLKMGWKFWQTNRKVRQELRYTSPNGKTYISLYSACKGYLEEVHRENTQKMSFECINDEKCFIGASNNMSSITPSKEEAHELPCYSGLITPNNQKSLVMQKERFGQGSLSSFNLVAVDEFNSKEYFGKKRKLKKRKFEHKKSLMKQKEERVQESSSSSNLSDSGQFDYKVHLEEKCELKKRKIECQKSHVMQKGILEKKLFSSSNLSDSNEFNSKEHLDKKRELKKRRIYCYQKHAMKMDAFGASSSQNPSSGRFTSPVLRSGKRSRLAMFLSSKDQVAKTVMSWLIDKDVVLPRQKVAFVRKADGHVMKEGWITHDGIKCRCCLKVFPLSKFGAHAGSRTSRPSTNIILQDGRSLLDCQKQILSALKPNKFQHSRLRRDFSNHEADDICTVCRDGGLIMLCDLCPSAFHPTCIGLEDVPEGKWFCPSCQCGICGLSKFNCDAENFNHNSGIYCDQCEQQYHVGCLQKQGLELKECPTGTWTCSKACSKIISHLQSLLGNPNPSHVKGLYWTIWRSNIEDFGKLDDESVVENSGMLHIALDVLHECFEPLFEARTQSDLATDIIFNSISELNRLNFWGFYTMMLMGGDELISVATLRIHGERLAEMPFIGTRVKFRRQGMCRILMNELQKLLCSLGVERLMLPAIPELLNMWKSAFGFTEITSSDRLEFLEHPLLTFHGTTMCQKFLKKPSVTTT</sequence>
<dbReference type="InterPro" id="IPR032308">
    <property type="entry name" value="TDBD"/>
</dbReference>
<dbReference type="Pfam" id="PF00628">
    <property type="entry name" value="PHD"/>
    <property type="match status" value="1"/>
</dbReference>
<dbReference type="SMART" id="SM00249">
    <property type="entry name" value="PHD"/>
    <property type="match status" value="2"/>
</dbReference>
<evidence type="ECO:0000313" key="10">
    <source>
        <dbReference type="EMBL" id="PKU71758.1"/>
    </source>
</evidence>
<dbReference type="InterPro" id="IPR001965">
    <property type="entry name" value="Znf_PHD"/>
</dbReference>
<dbReference type="GO" id="GO:0003714">
    <property type="term" value="F:transcription corepressor activity"/>
    <property type="evidence" value="ECO:0007669"/>
    <property type="project" value="InterPro"/>
</dbReference>
<dbReference type="InterPro" id="IPR042163">
    <property type="entry name" value="PHF12"/>
</dbReference>
<evidence type="ECO:0000256" key="1">
    <source>
        <dbReference type="ARBA" id="ARBA00004123"/>
    </source>
</evidence>
<reference evidence="10 11" key="2">
    <citation type="journal article" date="2017" name="Nature">
        <title>The Apostasia genome and the evolution of orchids.</title>
        <authorList>
            <person name="Zhang G.Q."/>
            <person name="Liu K.W."/>
            <person name="Li Z."/>
            <person name="Lohaus R."/>
            <person name="Hsiao Y.Y."/>
            <person name="Niu S.C."/>
            <person name="Wang J.Y."/>
            <person name="Lin Y.C."/>
            <person name="Xu Q."/>
            <person name="Chen L.J."/>
            <person name="Yoshida K."/>
            <person name="Fujiwara S."/>
            <person name="Wang Z.W."/>
            <person name="Zhang Y.Q."/>
            <person name="Mitsuda N."/>
            <person name="Wang M."/>
            <person name="Liu G.H."/>
            <person name="Pecoraro L."/>
            <person name="Huang H.X."/>
            <person name="Xiao X.J."/>
            <person name="Lin M."/>
            <person name="Wu X.Y."/>
            <person name="Wu W.L."/>
            <person name="Chen Y.Y."/>
            <person name="Chang S.B."/>
            <person name="Sakamoto S."/>
            <person name="Ohme-Takagi M."/>
            <person name="Yagi M."/>
            <person name="Zeng S.J."/>
            <person name="Shen C.Y."/>
            <person name="Yeh C.M."/>
            <person name="Luo Y.B."/>
            <person name="Tsai W.C."/>
            <person name="Van de Peer Y."/>
            <person name="Liu Z.J."/>
        </authorList>
    </citation>
    <scope>NUCLEOTIDE SEQUENCE [LARGE SCALE GENOMIC DNA]</scope>
    <source>
        <tissue evidence="10">The whole plant</tissue>
    </source>
</reference>
<keyword evidence="10" id="KW-0238">DNA-binding</keyword>
<keyword evidence="2" id="KW-0479">Metal-binding</keyword>
<keyword evidence="10" id="KW-0067">ATP-binding</keyword>
<feature type="region of interest" description="Disordered" evidence="7">
    <location>
        <begin position="741"/>
        <end position="767"/>
    </location>
</feature>
<evidence type="ECO:0000256" key="6">
    <source>
        <dbReference type="PROSITE-ProRule" id="PRU00146"/>
    </source>
</evidence>
<dbReference type="Pfam" id="PF22970">
    <property type="entry name" value="DUF7028"/>
    <property type="match status" value="2"/>
</dbReference>
<organism evidence="10 11">
    <name type="scientific">Dendrobium catenatum</name>
    <dbReference type="NCBI Taxonomy" id="906689"/>
    <lineage>
        <taxon>Eukaryota</taxon>
        <taxon>Viridiplantae</taxon>
        <taxon>Streptophyta</taxon>
        <taxon>Embryophyta</taxon>
        <taxon>Tracheophyta</taxon>
        <taxon>Spermatophyta</taxon>
        <taxon>Magnoliopsida</taxon>
        <taxon>Liliopsida</taxon>
        <taxon>Asparagales</taxon>
        <taxon>Orchidaceae</taxon>
        <taxon>Epidendroideae</taxon>
        <taxon>Malaxideae</taxon>
        <taxon>Dendrobiinae</taxon>
        <taxon>Dendrobium</taxon>
    </lineage>
</organism>
<proteinExistence type="predicted"/>
<dbReference type="GO" id="GO:0008270">
    <property type="term" value="F:zinc ion binding"/>
    <property type="evidence" value="ECO:0007669"/>
    <property type="project" value="UniProtKB-KW"/>
</dbReference>
<dbReference type="GO" id="GO:0006357">
    <property type="term" value="P:regulation of transcription by RNA polymerase II"/>
    <property type="evidence" value="ECO:0007669"/>
    <property type="project" value="TreeGrafter"/>
</dbReference>
<dbReference type="PANTHER" id="PTHR46309:SF12">
    <property type="entry name" value="GB|AAC80581.1"/>
    <property type="match status" value="1"/>
</dbReference>
<feature type="domain" description="PHD-type" evidence="8">
    <location>
        <begin position="991"/>
        <end position="1036"/>
    </location>
</feature>
<keyword evidence="5" id="KW-0539">Nucleus</keyword>
<feature type="compositionally biased region" description="Low complexity" evidence="7">
    <location>
        <begin position="758"/>
        <end position="767"/>
    </location>
</feature>
<keyword evidence="10" id="KW-0378">Hydrolase</keyword>
<dbReference type="STRING" id="906689.A0A2I0W7W2"/>
<dbReference type="EMBL" id="KZ502859">
    <property type="protein sequence ID" value="PKU71758.1"/>
    <property type="molecule type" value="Genomic_DNA"/>
</dbReference>
<evidence type="ECO:0000256" key="4">
    <source>
        <dbReference type="ARBA" id="ARBA00022833"/>
    </source>
</evidence>
<evidence type="ECO:0000256" key="7">
    <source>
        <dbReference type="SAM" id="MobiDB-lite"/>
    </source>
</evidence>
<dbReference type="PANTHER" id="PTHR46309">
    <property type="entry name" value="PHD FINGER PROTEIN 12"/>
    <property type="match status" value="1"/>
</dbReference>
<dbReference type="InterPro" id="IPR016181">
    <property type="entry name" value="Acyl_CoA_acyltransferase"/>
</dbReference>
<keyword evidence="11" id="KW-1185">Reference proteome</keyword>
<dbReference type="InterPro" id="IPR054292">
    <property type="entry name" value="DUF7028"/>
</dbReference>
<dbReference type="Proteomes" id="UP000233837">
    <property type="component" value="Unassembled WGS sequence"/>
</dbReference>
<keyword evidence="10" id="KW-0347">Helicase</keyword>
<keyword evidence="3 6" id="KW-0863">Zinc-finger</keyword>
<dbReference type="InterPro" id="IPR019787">
    <property type="entry name" value="Znf_PHD-finger"/>
</dbReference>
<dbReference type="GO" id="GO:0004386">
    <property type="term" value="F:helicase activity"/>
    <property type="evidence" value="ECO:0007669"/>
    <property type="project" value="UniProtKB-KW"/>
</dbReference>
<dbReference type="SUPFAM" id="SSF55729">
    <property type="entry name" value="Acyl-CoA N-acyltransferases (Nat)"/>
    <property type="match status" value="1"/>
</dbReference>
<accession>A0A2I0W7W2</accession>
<dbReference type="Gene3D" id="3.30.40.10">
    <property type="entry name" value="Zinc/RING finger domain, C3HC4 (zinc finger)"/>
    <property type="match status" value="2"/>
</dbReference>
<protein>
    <submittedName>
        <fullName evidence="10">Chromodomain-helicase-DNA-binding protein 4</fullName>
    </submittedName>
</protein>
<dbReference type="GO" id="GO:0016747">
    <property type="term" value="F:acyltransferase activity, transferring groups other than amino-acyl groups"/>
    <property type="evidence" value="ECO:0007669"/>
    <property type="project" value="InterPro"/>
</dbReference>
<dbReference type="Pfam" id="PF16135">
    <property type="entry name" value="TDBD"/>
    <property type="match status" value="1"/>
</dbReference>
<evidence type="ECO:0000259" key="8">
    <source>
        <dbReference type="PROSITE" id="PS50016"/>
    </source>
</evidence>
<evidence type="ECO:0000313" key="11">
    <source>
        <dbReference type="Proteomes" id="UP000233837"/>
    </source>
</evidence>
<dbReference type="GO" id="GO:0005634">
    <property type="term" value="C:nucleus"/>
    <property type="evidence" value="ECO:0007669"/>
    <property type="project" value="UniProtKB-SubCell"/>
</dbReference>
<dbReference type="Pfam" id="PF05641">
    <property type="entry name" value="Agenet"/>
    <property type="match status" value="1"/>
</dbReference>
<dbReference type="Pfam" id="PF23209">
    <property type="entry name" value="IDM1_C"/>
    <property type="match status" value="1"/>
</dbReference>
<keyword evidence="10" id="KW-0547">Nucleotide-binding</keyword>
<evidence type="ECO:0000256" key="5">
    <source>
        <dbReference type="ARBA" id="ARBA00023242"/>
    </source>
</evidence>
<gene>
    <name evidence="10" type="ORF">MA16_Dca008287</name>
</gene>
<dbReference type="PROSITE" id="PS51186">
    <property type="entry name" value="GNAT"/>
    <property type="match status" value="1"/>
</dbReference>
<dbReference type="SUPFAM" id="SSF57903">
    <property type="entry name" value="FYVE/PHD zinc finger"/>
    <property type="match status" value="1"/>
</dbReference>
<evidence type="ECO:0000256" key="2">
    <source>
        <dbReference type="ARBA" id="ARBA00022723"/>
    </source>
</evidence>
<reference evidence="10 11" key="1">
    <citation type="journal article" date="2016" name="Sci. Rep.">
        <title>The Dendrobium catenatum Lindl. genome sequence provides insights into polysaccharide synthase, floral development and adaptive evolution.</title>
        <authorList>
            <person name="Zhang G.Q."/>
            <person name="Xu Q."/>
            <person name="Bian C."/>
            <person name="Tsai W.C."/>
            <person name="Yeh C.M."/>
            <person name="Liu K.W."/>
            <person name="Yoshida K."/>
            <person name="Zhang L.S."/>
            <person name="Chang S.B."/>
            <person name="Chen F."/>
            <person name="Shi Y."/>
            <person name="Su Y.Y."/>
            <person name="Zhang Y.Q."/>
            <person name="Chen L.J."/>
            <person name="Yin Y."/>
            <person name="Lin M."/>
            <person name="Huang H."/>
            <person name="Deng H."/>
            <person name="Wang Z.W."/>
            <person name="Zhu S.L."/>
            <person name="Zhao X."/>
            <person name="Deng C."/>
            <person name="Niu S.C."/>
            <person name="Huang J."/>
            <person name="Wang M."/>
            <person name="Liu G.H."/>
            <person name="Yang H.J."/>
            <person name="Xiao X.J."/>
            <person name="Hsiao Y.Y."/>
            <person name="Wu W.L."/>
            <person name="Chen Y.Y."/>
            <person name="Mitsuda N."/>
            <person name="Ohme-Takagi M."/>
            <person name="Luo Y.B."/>
            <person name="Van de Peer Y."/>
            <person name="Liu Z.J."/>
        </authorList>
    </citation>
    <scope>NUCLEOTIDE SEQUENCE [LARGE SCALE GENOMIC DNA]</scope>
    <source>
        <tissue evidence="10">The whole plant</tissue>
    </source>
</reference>
<dbReference type="GO" id="GO:0003677">
    <property type="term" value="F:DNA binding"/>
    <property type="evidence" value="ECO:0007669"/>
    <property type="project" value="UniProtKB-KW"/>
</dbReference>
<keyword evidence="4" id="KW-0862">Zinc</keyword>
<dbReference type="InterPro" id="IPR056511">
    <property type="entry name" value="IDM1_C"/>
</dbReference>
<feature type="domain" description="N-acetyltransferase" evidence="9">
    <location>
        <begin position="1142"/>
        <end position="1291"/>
    </location>
</feature>
<dbReference type="InterPro" id="IPR008395">
    <property type="entry name" value="Agenet-like_dom"/>
</dbReference>